<dbReference type="Proteomes" id="UP000295252">
    <property type="component" value="Chromosome IV"/>
</dbReference>
<reference evidence="2" key="1">
    <citation type="journal article" date="2014" name="Science">
        <title>The coffee genome provides insight into the convergent evolution of caffeine biosynthesis.</title>
        <authorList>
            <person name="Denoeud F."/>
            <person name="Carretero-Paulet L."/>
            <person name="Dereeper A."/>
            <person name="Droc G."/>
            <person name="Guyot R."/>
            <person name="Pietrella M."/>
            <person name="Zheng C."/>
            <person name="Alberti A."/>
            <person name="Anthony F."/>
            <person name="Aprea G."/>
            <person name="Aury J.M."/>
            <person name="Bento P."/>
            <person name="Bernard M."/>
            <person name="Bocs S."/>
            <person name="Campa C."/>
            <person name="Cenci A."/>
            <person name="Combes M.C."/>
            <person name="Crouzillat D."/>
            <person name="Da Silva C."/>
            <person name="Daddiego L."/>
            <person name="De Bellis F."/>
            <person name="Dussert S."/>
            <person name="Garsmeur O."/>
            <person name="Gayraud T."/>
            <person name="Guignon V."/>
            <person name="Jahn K."/>
            <person name="Jamilloux V."/>
            <person name="Joet T."/>
            <person name="Labadie K."/>
            <person name="Lan T."/>
            <person name="Leclercq J."/>
            <person name="Lepelley M."/>
            <person name="Leroy T."/>
            <person name="Li L.T."/>
            <person name="Librado P."/>
            <person name="Lopez L."/>
            <person name="Munoz A."/>
            <person name="Noel B."/>
            <person name="Pallavicini A."/>
            <person name="Perrotta G."/>
            <person name="Poncet V."/>
            <person name="Pot D."/>
            <person name="Priyono X."/>
            <person name="Rigoreau M."/>
            <person name="Rouard M."/>
            <person name="Rozas J."/>
            <person name="Tranchant-Dubreuil C."/>
            <person name="VanBuren R."/>
            <person name="Zhang Q."/>
            <person name="Andrade A.C."/>
            <person name="Argout X."/>
            <person name="Bertrand B."/>
            <person name="de Kochko A."/>
            <person name="Graziosi G."/>
            <person name="Henry R.J."/>
            <person name="Jayarama X."/>
            <person name="Ming R."/>
            <person name="Nagai C."/>
            <person name="Rounsley S."/>
            <person name="Sankoff D."/>
            <person name="Giuliano G."/>
            <person name="Albert V.A."/>
            <person name="Wincker P."/>
            <person name="Lashermes P."/>
        </authorList>
    </citation>
    <scope>NUCLEOTIDE SEQUENCE [LARGE SCALE GENOMIC DNA]</scope>
    <source>
        <strain evidence="2">cv. DH200-94</strain>
    </source>
</reference>
<accession>A0A068TMS6</accession>
<dbReference type="AlphaFoldDB" id="A0A068TMS6"/>
<protein>
    <submittedName>
        <fullName evidence="1">Uncharacterized protein</fullName>
    </submittedName>
</protein>
<dbReference type="Gramene" id="CDO97556">
    <property type="protein sequence ID" value="CDO97556"/>
    <property type="gene ID" value="GSCOC_T00014935001"/>
</dbReference>
<keyword evidence="2" id="KW-1185">Reference proteome</keyword>
<proteinExistence type="predicted"/>
<gene>
    <name evidence="1" type="ORF">GSCOC_T00014935001</name>
</gene>
<organism evidence="1 2">
    <name type="scientific">Coffea canephora</name>
    <name type="common">Robusta coffee</name>
    <dbReference type="NCBI Taxonomy" id="49390"/>
    <lineage>
        <taxon>Eukaryota</taxon>
        <taxon>Viridiplantae</taxon>
        <taxon>Streptophyta</taxon>
        <taxon>Embryophyta</taxon>
        <taxon>Tracheophyta</taxon>
        <taxon>Spermatophyta</taxon>
        <taxon>Magnoliopsida</taxon>
        <taxon>eudicotyledons</taxon>
        <taxon>Gunneridae</taxon>
        <taxon>Pentapetalae</taxon>
        <taxon>asterids</taxon>
        <taxon>lamiids</taxon>
        <taxon>Gentianales</taxon>
        <taxon>Rubiaceae</taxon>
        <taxon>Ixoroideae</taxon>
        <taxon>Gardenieae complex</taxon>
        <taxon>Bertiereae - Coffeeae clade</taxon>
        <taxon>Coffeeae</taxon>
        <taxon>Coffea</taxon>
    </lineage>
</organism>
<sequence>MYFVLWADYPDSKYKGNSKNKCWKSEEFDQLTGDSCFESFSCVTVVHAIPVVKIADWGNLEPGM</sequence>
<dbReference type="EMBL" id="HG739085">
    <property type="protein sequence ID" value="CDO97556.1"/>
    <property type="molecule type" value="Genomic_DNA"/>
</dbReference>
<dbReference type="InParanoid" id="A0A068TMS6"/>
<evidence type="ECO:0000313" key="2">
    <source>
        <dbReference type="Proteomes" id="UP000295252"/>
    </source>
</evidence>
<evidence type="ECO:0000313" key="1">
    <source>
        <dbReference type="EMBL" id="CDO97556.1"/>
    </source>
</evidence>
<name>A0A068TMS6_COFCA</name>